<keyword evidence="1" id="KW-0472">Membrane</keyword>
<protein>
    <submittedName>
        <fullName evidence="3">DUF2061 domain-containing protein</fullName>
    </submittedName>
</protein>
<evidence type="ECO:0000259" key="2">
    <source>
        <dbReference type="Pfam" id="PF09834"/>
    </source>
</evidence>
<feature type="transmembrane region" description="Helical" evidence="1">
    <location>
        <begin position="24"/>
        <end position="42"/>
    </location>
</feature>
<evidence type="ECO:0000313" key="4">
    <source>
        <dbReference type="Proteomes" id="UP001597601"/>
    </source>
</evidence>
<feature type="domain" description="DUF2061" evidence="2">
    <location>
        <begin position="20"/>
        <end position="71"/>
    </location>
</feature>
<accession>A0ABW5XR84</accession>
<dbReference type="Pfam" id="PF09834">
    <property type="entry name" value="DUF2061"/>
    <property type="match status" value="1"/>
</dbReference>
<gene>
    <name evidence="3" type="ORF">ACFSYC_12575</name>
</gene>
<keyword evidence="1" id="KW-0812">Transmembrane</keyword>
<keyword evidence="4" id="KW-1185">Reference proteome</keyword>
<keyword evidence="1" id="KW-1133">Transmembrane helix</keyword>
<dbReference type="Proteomes" id="UP001597601">
    <property type="component" value="Unassembled WGS sequence"/>
</dbReference>
<proteinExistence type="predicted"/>
<sequence length="86" mass="10187">MIEKLIPPEYRSEKTLKRSIAKTISYRVIVVVLDFIAVYLFTGKLKTALGFTIVSNIYTTIIYFFHERIWDKIKWGKKVYVKPVEQ</sequence>
<feature type="transmembrane region" description="Helical" evidence="1">
    <location>
        <begin position="48"/>
        <end position="65"/>
    </location>
</feature>
<evidence type="ECO:0000313" key="3">
    <source>
        <dbReference type="EMBL" id="MFD2865527.1"/>
    </source>
</evidence>
<reference evidence="4" key="1">
    <citation type="journal article" date="2019" name="Int. J. Syst. Evol. Microbiol.">
        <title>The Global Catalogue of Microorganisms (GCM) 10K type strain sequencing project: providing services to taxonomists for standard genome sequencing and annotation.</title>
        <authorList>
            <consortium name="The Broad Institute Genomics Platform"/>
            <consortium name="The Broad Institute Genome Sequencing Center for Infectious Disease"/>
            <person name="Wu L."/>
            <person name="Ma J."/>
        </authorList>
    </citation>
    <scope>NUCLEOTIDE SEQUENCE [LARGE SCALE GENOMIC DNA]</scope>
    <source>
        <strain evidence="4">KCTC 52232</strain>
    </source>
</reference>
<evidence type="ECO:0000256" key="1">
    <source>
        <dbReference type="SAM" id="Phobius"/>
    </source>
</evidence>
<dbReference type="EMBL" id="JBHUON010000014">
    <property type="protein sequence ID" value="MFD2865527.1"/>
    <property type="molecule type" value="Genomic_DNA"/>
</dbReference>
<name>A0ABW5XR84_9SPHI</name>
<dbReference type="InterPro" id="IPR018638">
    <property type="entry name" value="DUF2061_membrane"/>
</dbReference>
<organism evidence="3 4">
    <name type="scientific">Mucilaginibacter antarcticus</name>
    <dbReference type="NCBI Taxonomy" id="1855725"/>
    <lineage>
        <taxon>Bacteria</taxon>
        <taxon>Pseudomonadati</taxon>
        <taxon>Bacteroidota</taxon>
        <taxon>Sphingobacteriia</taxon>
        <taxon>Sphingobacteriales</taxon>
        <taxon>Sphingobacteriaceae</taxon>
        <taxon>Mucilaginibacter</taxon>
    </lineage>
</organism>
<dbReference type="RefSeq" id="WP_377127997.1">
    <property type="nucleotide sequence ID" value="NZ_JBHUHN010000001.1"/>
</dbReference>
<comment type="caution">
    <text evidence="3">The sequence shown here is derived from an EMBL/GenBank/DDBJ whole genome shotgun (WGS) entry which is preliminary data.</text>
</comment>